<keyword evidence="2" id="KW-0732">Signal</keyword>
<organism evidence="4 5">
    <name type="scientific">Corynebacterium appendicis CIP 107643</name>
    <dbReference type="NCBI Taxonomy" id="1161099"/>
    <lineage>
        <taxon>Bacteria</taxon>
        <taxon>Bacillati</taxon>
        <taxon>Actinomycetota</taxon>
        <taxon>Actinomycetes</taxon>
        <taxon>Mycobacteriales</taxon>
        <taxon>Corynebacteriaceae</taxon>
        <taxon>Corynebacterium</taxon>
    </lineage>
</organism>
<feature type="chain" id="PRO_5012297744" evidence="2">
    <location>
        <begin position="29"/>
        <end position="574"/>
    </location>
</feature>
<keyword evidence="5" id="KW-1185">Reference proteome</keyword>
<feature type="region of interest" description="Disordered" evidence="1">
    <location>
        <begin position="522"/>
        <end position="574"/>
    </location>
</feature>
<accession>A0A1N7K4K2</accession>
<feature type="compositionally biased region" description="Basic and acidic residues" evidence="1">
    <location>
        <begin position="540"/>
        <end position="564"/>
    </location>
</feature>
<feature type="domain" description="Solute-binding protein family 5" evidence="3">
    <location>
        <begin position="100"/>
        <end position="423"/>
    </location>
</feature>
<feature type="compositionally biased region" description="Polar residues" evidence="1">
    <location>
        <begin position="523"/>
        <end position="532"/>
    </location>
</feature>
<reference evidence="5" key="1">
    <citation type="submission" date="2017-01" db="EMBL/GenBank/DDBJ databases">
        <authorList>
            <person name="Varghese N."/>
            <person name="Submissions S."/>
        </authorList>
    </citation>
    <scope>NUCLEOTIDE SEQUENCE [LARGE SCALE GENOMIC DNA]</scope>
    <source>
        <strain evidence="5">DSM 44531</strain>
    </source>
</reference>
<dbReference type="PROSITE" id="PS51257">
    <property type="entry name" value="PROKAR_LIPOPROTEIN"/>
    <property type="match status" value="1"/>
</dbReference>
<dbReference type="InterPro" id="IPR000914">
    <property type="entry name" value="SBP_5_dom"/>
</dbReference>
<evidence type="ECO:0000256" key="2">
    <source>
        <dbReference type="SAM" id="SignalP"/>
    </source>
</evidence>
<dbReference type="RefSeq" id="WP_143313926.1">
    <property type="nucleotide sequence ID" value="NZ_FTOF01000014.1"/>
</dbReference>
<feature type="compositionally biased region" description="Acidic residues" evidence="1">
    <location>
        <begin position="565"/>
        <end position="574"/>
    </location>
</feature>
<dbReference type="PANTHER" id="PTHR30290:SF65">
    <property type="entry name" value="MONOACYL PHOSPHATIDYLINOSITOL TETRAMANNOSIDE-BINDING PROTEIN LPQW-RELATED"/>
    <property type="match status" value="1"/>
</dbReference>
<dbReference type="AlphaFoldDB" id="A0A1N7K4K2"/>
<dbReference type="Gene3D" id="3.40.190.10">
    <property type="entry name" value="Periplasmic binding protein-like II"/>
    <property type="match status" value="1"/>
</dbReference>
<dbReference type="STRING" id="1161099.SAMN05444817_11421"/>
<dbReference type="CDD" id="cd08501">
    <property type="entry name" value="PBP2_Lpqw"/>
    <property type="match status" value="1"/>
</dbReference>
<evidence type="ECO:0000313" key="4">
    <source>
        <dbReference type="EMBL" id="SIS56488.1"/>
    </source>
</evidence>
<dbReference type="Gene3D" id="3.10.105.10">
    <property type="entry name" value="Dipeptide-binding Protein, Domain 3"/>
    <property type="match status" value="1"/>
</dbReference>
<dbReference type="EMBL" id="FTOF01000014">
    <property type="protein sequence ID" value="SIS56488.1"/>
    <property type="molecule type" value="Genomic_DNA"/>
</dbReference>
<feature type="signal peptide" evidence="2">
    <location>
        <begin position="1"/>
        <end position="28"/>
    </location>
</feature>
<feature type="region of interest" description="Disordered" evidence="1">
    <location>
        <begin position="29"/>
        <end position="55"/>
    </location>
</feature>
<dbReference type="Proteomes" id="UP000186292">
    <property type="component" value="Unassembled WGS sequence"/>
</dbReference>
<dbReference type="GO" id="GO:1904680">
    <property type="term" value="F:peptide transmembrane transporter activity"/>
    <property type="evidence" value="ECO:0007669"/>
    <property type="project" value="TreeGrafter"/>
</dbReference>
<sequence length="574" mass="61213">MRTPSCRITAARIIAPVLALGVLSSCSAQPGPPPIVEKTETTETTTTTAQPAARTEAAVGVQPLRNGLNPHMVADENSTVRDVAELTLPSAFSQGELNTDLLESAEVLDDEAPTMTVRYVIAPAAQWSDGSPITGADFVYLWRGMTTTPGTVDPAGYRAIEDVRVSGPGGKTVDVVVREHTDTWPELFNYLLPSHLLDSRAADFAVALADTIPSSAGRYMVDKVDRGAGVVTLKRNDRFWGPDPASIDLLTLNFVRSTDLTADRLRSGQLAFVDHVPGETSWDAYSLLPDTQVRLAEGPRELGVTLSATSPVLKDKDVRREFASLIDVPLISRIAASRSRDLAVADPTTPLDGEPDALRAAVEESGPLRIAADPRDDQAMPAARALADILVRAGIDAEAVAADASDTATRLREGTVDAVVGWSLDGGTALWASKVQCPDDEVDFVSGNVSGLCLPSTRGMAGDILSGRIPAEDVPGAVSDTLRHEVVWVPLLSERRVMALGRGITGPAPALGDWERGVDGAAQWTTTQTSSDAEPDDDTSGDRDSDRDNDSDKDGDRKDDRVDDERSEPEHEEQ</sequence>
<dbReference type="SUPFAM" id="SSF53850">
    <property type="entry name" value="Periplasmic binding protein-like II"/>
    <property type="match status" value="1"/>
</dbReference>
<proteinExistence type="predicted"/>
<dbReference type="GO" id="GO:0015833">
    <property type="term" value="P:peptide transport"/>
    <property type="evidence" value="ECO:0007669"/>
    <property type="project" value="TreeGrafter"/>
</dbReference>
<dbReference type="Pfam" id="PF00496">
    <property type="entry name" value="SBP_bac_5"/>
    <property type="match status" value="1"/>
</dbReference>
<protein>
    <submittedName>
        <fullName evidence="4">ABC-type transport system, substrate-binding protein</fullName>
    </submittedName>
</protein>
<name>A0A1N7K4K2_9CORY</name>
<evidence type="ECO:0000259" key="3">
    <source>
        <dbReference type="Pfam" id="PF00496"/>
    </source>
</evidence>
<feature type="compositionally biased region" description="Low complexity" evidence="1">
    <location>
        <begin position="42"/>
        <end position="55"/>
    </location>
</feature>
<evidence type="ECO:0000256" key="1">
    <source>
        <dbReference type="SAM" id="MobiDB-lite"/>
    </source>
</evidence>
<evidence type="ECO:0000313" key="5">
    <source>
        <dbReference type="Proteomes" id="UP000186292"/>
    </source>
</evidence>
<dbReference type="InterPro" id="IPR039424">
    <property type="entry name" value="SBP_5"/>
</dbReference>
<dbReference type="OrthoDB" id="9803988at2"/>
<dbReference type="PANTHER" id="PTHR30290">
    <property type="entry name" value="PERIPLASMIC BINDING COMPONENT OF ABC TRANSPORTER"/>
    <property type="match status" value="1"/>
</dbReference>
<gene>
    <name evidence="4" type="ORF">SAMN05444817_11421</name>
</gene>
<dbReference type="Gene3D" id="3.90.76.10">
    <property type="entry name" value="Dipeptide-binding Protein, Domain 1"/>
    <property type="match status" value="1"/>
</dbReference>